<evidence type="ECO:0000256" key="1">
    <source>
        <dbReference type="ARBA" id="ARBA00004123"/>
    </source>
</evidence>
<dbReference type="InterPro" id="IPR007219">
    <property type="entry name" value="XnlR_reg_dom"/>
</dbReference>
<evidence type="ECO:0000256" key="4">
    <source>
        <dbReference type="ARBA" id="ARBA00023015"/>
    </source>
</evidence>
<feature type="region of interest" description="Disordered" evidence="8">
    <location>
        <begin position="1"/>
        <end position="160"/>
    </location>
</feature>
<keyword evidence="7" id="KW-0539">Nucleus</keyword>
<evidence type="ECO:0000256" key="8">
    <source>
        <dbReference type="SAM" id="MobiDB-lite"/>
    </source>
</evidence>
<evidence type="ECO:0000259" key="9">
    <source>
        <dbReference type="PROSITE" id="PS50048"/>
    </source>
</evidence>
<protein>
    <submittedName>
        <fullName evidence="10">Fungal specific transcription factor domain-containing protein</fullName>
    </submittedName>
</protein>
<feature type="compositionally biased region" description="Low complexity" evidence="8">
    <location>
        <begin position="112"/>
        <end position="130"/>
    </location>
</feature>
<keyword evidence="3" id="KW-0862">Zinc</keyword>
<sequence>MSDQDRYNSNQQQPHSNSASILNGGDNSTPSAFWRNPAFSSSNNVPRMRPPMESPPQPPSQPLGREDMFRRHEPSVSSSSTVNMAPRIPSSYSIPPPPPTLPRPSPLPGYEQQQQPLPPLSSSSPSPSSSHALQQHTSPPQQPTRNSSPNASSGRRTRITRACDTCRRKKIKCDVDTAFPCTTCKQYDWECTFNDTAKKRGPPKGYIESLETRLKKMEELLEQMQSGKPAVKEDASASSSSSATAMERDTAAATTQQHKRKRSQDESAASSSRNPDDKGDELSDGGNKVVRYHGSSSGFYLMRNMLPNDAKPSDHGISMQPVGSDTFPTPSTTPAYRIRKLNGFDDDLMLVRDALDSENNKGKDTERMDDLVPRKIMDTLIYVYFDMANATLPIVNKQEYLDAYHGQTQSPPSSLLTYAICTYACFMISSEHPVFQECGMSCDQVFHALIDRASQLIRRDYLTSGISTIKALVILCSQPTYSTSSYRNWILAGMAVRMAQDLGLHRTLRNEEASKDHIEARKRLWYSVYVTDRWCCAAMGRPLAIADSDCDVDLPDPKGTGHEDYNIFVNFIKLSGILGELLRRIYSPKAKAAGYKGVVVEQTVASLQKMLDDWLEQLPDDCKISAEDLTEIHRDPGRFAHSKKLEQGGPLTVCYHSITLLLHRPFIVLDEQNDEGGQEENKLFKEASRRCLEAAKLTIEIARVVPAPSIARFGWNFSVYAVFQATLIHVYNCTSTDANISKEAHDYVHIGKECLTALTRDIPYGPPIIPFLEKLIALLGADSSKLKKEDESDQQQEQQGQPNLSSGNGNTNPSSNTATEATTATAAGSSGMASSNTASAAQQPQPSNGSPMSVQQIVAESTEPPAQATWQQLFSSAGTPFTNDSTGFDLQAWTNFLSGSQSTDPLFFIP</sequence>
<evidence type="ECO:0000256" key="5">
    <source>
        <dbReference type="ARBA" id="ARBA00023125"/>
    </source>
</evidence>
<dbReference type="Pfam" id="PF04082">
    <property type="entry name" value="Fungal_trans"/>
    <property type="match status" value="1"/>
</dbReference>
<comment type="caution">
    <text evidence="10">The sequence shown here is derived from an EMBL/GenBank/DDBJ whole genome shotgun (WGS) entry which is preliminary data.</text>
</comment>
<dbReference type="EMBL" id="CBTN010000023">
    <property type="protein sequence ID" value="CDH54509.1"/>
    <property type="molecule type" value="Genomic_DNA"/>
</dbReference>
<evidence type="ECO:0000313" key="10">
    <source>
        <dbReference type="EMBL" id="CDH54509.1"/>
    </source>
</evidence>
<dbReference type="OrthoDB" id="1924787at2759"/>
<evidence type="ECO:0000256" key="7">
    <source>
        <dbReference type="ARBA" id="ARBA00023242"/>
    </source>
</evidence>
<dbReference type="VEuPathDB" id="FungiDB:LCOR_05751.1"/>
<feature type="compositionally biased region" description="Low complexity" evidence="8">
    <location>
        <begin position="795"/>
        <end position="841"/>
    </location>
</feature>
<feature type="domain" description="Zn(2)-C6 fungal-type" evidence="9">
    <location>
        <begin position="162"/>
        <end position="193"/>
    </location>
</feature>
<dbReference type="SUPFAM" id="SSF57701">
    <property type="entry name" value="Zn2/Cys6 DNA-binding domain"/>
    <property type="match status" value="1"/>
</dbReference>
<dbReference type="CDD" id="cd12148">
    <property type="entry name" value="fungal_TF_MHR"/>
    <property type="match status" value="1"/>
</dbReference>
<dbReference type="Gene3D" id="4.10.240.10">
    <property type="entry name" value="Zn(2)-C6 fungal-type DNA-binding domain"/>
    <property type="match status" value="1"/>
</dbReference>
<feature type="compositionally biased region" description="Polar residues" evidence="8">
    <location>
        <begin position="131"/>
        <end position="154"/>
    </location>
</feature>
<dbReference type="STRING" id="1263082.A0A068RX19"/>
<dbReference type="PROSITE" id="PS50048">
    <property type="entry name" value="ZN2_CY6_FUNGAL_2"/>
    <property type="match status" value="1"/>
</dbReference>
<keyword evidence="6" id="KW-0804">Transcription</keyword>
<dbReference type="PANTHER" id="PTHR31313">
    <property type="entry name" value="TY1 ENHANCER ACTIVATOR"/>
    <property type="match status" value="1"/>
</dbReference>
<dbReference type="GO" id="GO:0000981">
    <property type="term" value="F:DNA-binding transcription factor activity, RNA polymerase II-specific"/>
    <property type="evidence" value="ECO:0007669"/>
    <property type="project" value="InterPro"/>
</dbReference>
<organism evidence="10 11">
    <name type="scientific">Lichtheimia corymbifera JMRC:FSU:9682</name>
    <dbReference type="NCBI Taxonomy" id="1263082"/>
    <lineage>
        <taxon>Eukaryota</taxon>
        <taxon>Fungi</taxon>
        <taxon>Fungi incertae sedis</taxon>
        <taxon>Mucoromycota</taxon>
        <taxon>Mucoromycotina</taxon>
        <taxon>Mucoromycetes</taxon>
        <taxon>Mucorales</taxon>
        <taxon>Lichtheimiaceae</taxon>
        <taxon>Lichtheimia</taxon>
    </lineage>
</organism>
<evidence type="ECO:0000256" key="2">
    <source>
        <dbReference type="ARBA" id="ARBA00022723"/>
    </source>
</evidence>
<evidence type="ECO:0000256" key="3">
    <source>
        <dbReference type="ARBA" id="ARBA00022833"/>
    </source>
</evidence>
<dbReference type="SMART" id="SM00066">
    <property type="entry name" value="GAL4"/>
    <property type="match status" value="1"/>
</dbReference>
<feature type="compositionally biased region" description="Pro residues" evidence="8">
    <location>
        <begin position="48"/>
        <end position="61"/>
    </location>
</feature>
<dbReference type="InterPro" id="IPR036864">
    <property type="entry name" value="Zn2-C6_fun-type_DNA-bd_sf"/>
</dbReference>
<feature type="compositionally biased region" description="Polar residues" evidence="8">
    <location>
        <begin position="7"/>
        <end position="31"/>
    </location>
</feature>
<accession>A0A068RX19</accession>
<dbReference type="AlphaFoldDB" id="A0A068RX19"/>
<keyword evidence="2" id="KW-0479">Metal-binding</keyword>
<gene>
    <name evidence="10" type="ORF">LCOR_05751.1</name>
</gene>
<dbReference type="SMART" id="SM00906">
    <property type="entry name" value="Fungal_trans"/>
    <property type="match status" value="1"/>
</dbReference>
<feature type="compositionally biased region" description="Polar residues" evidence="8">
    <location>
        <begin position="842"/>
        <end position="859"/>
    </location>
</feature>
<dbReference type="PROSITE" id="PS00463">
    <property type="entry name" value="ZN2_CY6_FUNGAL_1"/>
    <property type="match status" value="1"/>
</dbReference>
<name>A0A068RX19_9FUNG</name>
<dbReference type="PANTHER" id="PTHR31313:SF81">
    <property type="entry name" value="TY1 ENHANCER ACTIVATOR"/>
    <property type="match status" value="1"/>
</dbReference>
<keyword evidence="4" id="KW-0805">Transcription regulation</keyword>
<evidence type="ECO:0000313" key="11">
    <source>
        <dbReference type="Proteomes" id="UP000027586"/>
    </source>
</evidence>
<feature type="region of interest" description="Disordered" evidence="8">
    <location>
        <begin position="224"/>
        <end position="289"/>
    </location>
</feature>
<dbReference type="GO" id="GO:0005634">
    <property type="term" value="C:nucleus"/>
    <property type="evidence" value="ECO:0007669"/>
    <property type="project" value="UniProtKB-SubCell"/>
</dbReference>
<dbReference type="InterPro" id="IPR051615">
    <property type="entry name" value="Transcr_Regulatory_Elem"/>
</dbReference>
<dbReference type="Pfam" id="PF00172">
    <property type="entry name" value="Zn_clus"/>
    <property type="match status" value="1"/>
</dbReference>
<feature type="compositionally biased region" description="Basic and acidic residues" evidence="8">
    <location>
        <begin position="64"/>
        <end position="74"/>
    </location>
</feature>
<keyword evidence="11" id="KW-1185">Reference proteome</keyword>
<proteinExistence type="predicted"/>
<dbReference type="GO" id="GO:0003677">
    <property type="term" value="F:DNA binding"/>
    <property type="evidence" value="ECO:0007669"/>
    <property type="project" value="UniProtKB-KW"/>
</dbReference>
<feature type="compositionally biased region" description="Pro residues" evidence="8">
    <location>
        <begin position="94"/>
        <end position="107"/>
    </location>
</feature>
<comment type="subcellular location">
    <subcellularLocation>
        <location evidence="1">Nucleus</location>
    </subcellularLocation>
</comment>
<feature type="region of interest" description="Disordered" evidence="8">
    <location>
        <begin position="786"/>
        <end position="865"/>
    </location>
</feature>
<evidence type="ECO:0000256" key="6">
    <source>
        <dbReference type="ARBA" id="ARBA00023163"/>
    </source>
</evidence>
<dbReference type="GO" id="GO:0008270">
    <property type="term" value="F:zinc ion binding"/>
    <property type="evidence" value="ECO:0007669"/>
    <property type="project" value="InterPro"/>
</dbReference>
<dbReference type="CDD" id="cd00067">
    <property type="entry name" value="GAL4"/>
    <property type="match status" value="1"/>
</dbReference>
<keyword evidence="5" id="KW-0238">DNA-binding</keyword>
<dbReference type="GO" id="GO:0006351">
    <property type="term" value="P:DNA-templated transcription"/>
    <property type="evidence" value="ECO:0007669"/>
    <property type="project" value="InterPro"/>
</dbReference>
<dbReference type="Proteomes" id="UP000027586">
    <property type="component" value="Unassembled WGS sequence"/>
</dbReference>
<reference evidence="10" key="1">
    <citation type="submission" date="2013-08" db="EMBL/GenBank/DDBJ databases">
        <title>Gene expansion shapes genome architecture in the human pathogen Lichtheimia corymbifera: an evolutionary genomics analysis in the ancient terrestrial Mucorales (Mucoromycotina).</title>
        <authorList>
            <person name="Schwartze V.U."/>
            <person name="Winter S."/>
            <person name="Shelest E."/>
            <person name="Marcet-Houben M."/>
            <person name="Horn F."/>
            <person name="Wehner S."/>
            <person name="Hoffmann K."/>
            <person name="Riege K."/>
            <person name="Sammeth M."/>
            <person name="Nowrousian M."/>
            <person name="Valiante V."/>
            <person name="Linde J."/>
            <person name="Jacobsen I.D."/>
            <person name="Marz M."/>
            <person name="Brakhage A.A."/>
            <person name="Gabaldon T."/>
            <person name="Bocker S."/>
            <person name="Voigt K."/>
        </authorList>
    </citation>
    <scope>NUCLEOTIDE SEQUENCE [LARGE SCALE GENOMIC DNA]</scope>
    <source>
        <strain evidence="10">FSU 9682</strain>
    </source>
</reference>
<dbReference type="InterPro" id="IPR001138">
    <property type="entry name" value="Zn2Cys6_DnaBD"/>
</dbReference>